<comment type="catalytic activity">
    <reaction evidence="13">
        <text>Preferential cleavage: (Ac)2-L-Lys-D-Ala-|-D-Ala. Also transpeptidation of peptidyl-alanyl moieties that are N-acyl substituents of D-alanine.</text>
        <dbReference type="EC" id="3.4.16.4"/>
    </reaction>
</comment>
<comment type="similarity">
    <text evidence="3">In the N-terminal section; belongs to the glycosyltransferase 51 family.</text>
</comment>
<evidence type="ECO:0000256" key="4">
    <source>
        <dbReference type="ARBA" id="ARBA00022645"/>
    </source>
</evidence>
<evidence type="ECO:0000256" key="1">
    <source>
        <dbReference type="ARBA" id="ARBA00004752"/>
    </source>
</evidence>
<keyword evidence="16" id="KW-1133">Transmembrane helix</keyword>
<dbReference type="PANTHER" id="PTHR32282">
    <property type="entry name" value="BINDING PROTEIN TRANSPEPTIDASE, PUTATIVE-RELATED"/>
    <property type="match status" value="1"/>
</dbReference>
<evidence type="ECO:0000256" key="7">
    <source>
        <dbReference type="ARBA" id="ARBA00022679"/>
    </source>
</evidence>
<keyword evidence="8" id="KW-0378">Hydrolase</keyword>
<keyword evidence="10" id="KW-0573">Peptidoglycan synthesis</keyword>
<dbReference type="InterPro" id="IPR036950">
    <property type="entry name" value="PBP_transglycosylase"/>
</dbReference>
<evidence type="ECO:0000256" key="10">
    <source>
        <dbReference type="ARBA" id="ARBA00022984"/>
    </source>
</evidence>
<feature type="region of interest" description="Disordered" evidence="15">
    <location>
        <begin position="651"/>
        <end position="761"/>
    </location>
</feature>
<evidence type="ECO:0000256" key="5">
    <source>
        <dbReference type="ARBA" id="ARBA00022670"/>
    </source>
</evidence>
<feature type="transmembrane region" description="Helical" evidence="16">
    <location>
        <begin position="21"/>
        <end position="47"/>
    </location>
</feature>
<dbReference type="SUPFAM" id="SSF53955">
    <property type="entry name" value="Lysozyme-like"/>
    <property type="match status" value="1"/>
</dbReference>
<dbReference type="GO" id="GO:0030288">
    <property type="term" value="C:outer membrane-bounded periplasmic space"/>
    <property type="evidence" value="ECO:0007669"/>
    <property type="project" value="TreeGrafter"/>
</dbReference>
<dbReference type="InterPro" id="IPR050396">
    <property type="entry name" value="Glycosyltr_51/Transpeptidase"/>
</dbReference>
<evidence type="ECO:0000313" key="19">
    <source>
        <dbReference type="EMBL" id="NBI34013.1"/>
    </source>
</evidence>
<evidence type="ECO:0000256" key="2">
    <source>
        <dbReference type="ARBA" id="ARBA00007090"/>
    </source>
</evidence>
<feature type="domain" description="Penicillin-binding protein transpeptidase" evidence="17">
    <location>
        <begin position="341"/>
        <end position="578"/>
    </location>
</feature>
<dbReference type="Gene3D" id="3.40.710.10">
    <property type="entry name" value="DD-peptidase/beta-lactamase superfamily"/>
    <property type="match status" value="1"/>
</dbReference>
<dbReference type="InterPro" id="IPR001264">
    <property type="entry name" value="Glyco_trans_51"/>
</dbReference>
<evidence type="ECO:0000256" key="13">
    <source>
        <dbReference type="ARBA" id="ARBA00034000"/>
    </source>
</evidence>
<evidence type="ECO:0000256" key="14">
    <source>
        <dbReference type="ARBA" id="ARBA00049902"/>
    </source>
</evidence>
<dbReference type="GO" id="GO:0008955">
    <property type="term" value="F:peptidoglycan glycosyltransferase activity"/>
    <property type="evidence" value="ECO:0007669"/>
    <property type="project" value="UniProtKB-EC"/>
</dbReference>
<dbReference type="PANTHER" id="PTHR32282:SF33">
    <property type="entry name" value="PEPTIDOGLYCAN GLYCOSYLTRANSFERASE"/>
    <property type="match status" value="1"/>
</dbReference>
<dbReference type="InterPro" id="IPR001460">
    <property type="entry name" value="PCN-bd_Tpept"/>
</dbReference>
<keyword evidence="16" id="KW-0812">Transmembrane</keyword>
<keyword evidence="9" id="KW-0133">Cell shape</keyword>
<evidence type="ECO:0000256" key="11">
    <source>
        <dbReference type="ARBA" id="ARBA00023268"/>
    </source>
</evidence>
<dbReference type="GO" id="GO:0071555">
    <property type="term" value="P:cell wall organization"/>
    <property type="evidence" value="ECO:0007669"/>
    <property type="project" value="UniProtKB-KW"/>
</dbReference>
<keyword evidence="5" id="KW-0645">Protease</keyword>
<comment type="caution">
    <text evidence="19">The sequence shown here is derived from an EMBL/GenBank/DDBJ whole genome shotgun (WGS) entry which is preliminary data.</text>
</comment>
<dbReference type="GO" id="GO:0009252">
    <property type="term" value="P:peptidoglycan biosynthetic process"/>
    <property type="evidence" value="ECO:0007669"/>
    <property type="project" value="UniProtKB-KW"/>
</dbReference>
<evidence type="ECO:0000256" key="8">
    <source>
        <dbReference type="ARBA" id="ARBA00022801"/>
    </source>
</evidence>
<comment type="similarity">
    <text evidence="2">In the C-terminal section; belongs to the transpeptidase family.</text>
</comment>
<dbReference type="SUPFAM" id="SSF56601">
    <property type="entry name" value="beta-lactamase/transpeptidase-like"/>
    <property type="match status" value="1"/>
</dbReference>
<name>A0A7C9KA35_9BACT</name>
<keyword evidence="16" id="KW-0472">Membrane</keyword>
<gene>
    <name evidence="19" type="ORF">D1639_02970</name>
</gene>
<feature type="compositionally biased region" description="Low complexity" evidence="15">
    <location>
        <begin position="698"/>
        <end position="723"/>
    </location>
</feature>
<keyword evidence="4" id="KW-0121">Carboxypeptidase</keyword>
<keyword evidence="12" id="KW-0961">Cell wall biogenesis/degradation</keyword>
<reference evidence="19" key="1">
    <citation type="submission" date="2018-08" db="EMBL/GenBank/DDBJ databases">
        <title>Murine metabolic-syndrome-specific gut microbial biobank.</title>
        <authorList>
            <person name="Liu C."/>
        </authorList>
    </citation>
    <scope>NUCLEOTIDE SEQUENCE [LARGE SCALE GENOMIC DNA]</scope>
    <source>
        <strain evidence="19">Z82</strain>
    </source>
</reference>
<evidence type="ECO:0000259" key="17">
    <source>
        <dbReference type="Pfam" id="PF00905"/>
    </source>
</evidence>
<evidence type="ECO:0000259" key="18">
    <source>
        <dbReference type="Pfam" id="PF00912"/>
    </source>
</evidence>
<dbReference type="GO" id="GO:0008360">
    <property type="term" value="P:regulation of cell shape"/>
    <property type="evidence" value="ECO:0007669"/>
    <property type="project" value="UniProtKB-KW"/>
</dbReference>
<feature type="domain" description="Glycosyl transferase family 51" evidence="18">
    <location>
        <begin position="77"/>
        <end position="251"/>
    </location>
</feature>
<protein>
    <submittedName>
        <fullName evidence="19">Penicillin-binding protein</fullName>
    </submittedName>
</protein>
<comment type="catalytic activity">
    <reaction evidence="14">
        <text>[GlcNAc-(1-&gt;4)-Mur2Ac(oyl-L-Ala-gamma-D-Glu-L-Lys-D-Ala-D-Ala)](n)-di-trans,octa-cis-undecaprenyl diphosphate + beta-D-GlcNAc-(1-&gt;4)-Mur2Ac(oyl-L-Ala-gamma-D-Glu-L-Lys-D-Ala-D-Ala)-di-trans,octa-cis-undecaprenyl diphosphate = [GlcNAc-(1-&gt;4)-Mur2Ac(oyl-L-Ala-gamma-D-Glu-L-Lys-D-Ala-D-Ala)](n+1)-di-trans,octa-cis-undecaprenyl diphosphate + di-trans,octa-cis-undecaprenyl diphosphate + H(+)</text>
        <dbReference type="Rhea" id="RHEA:23708"/>
        <dbReference type="Rhea" id="RHEA-COMP:9602"/>
        <dbReference type="Rhea" id="RHEA-COMP:9603"/>
        <dbReference type="ChEBI" id="CHEBI:15378"/>
        <dbReference type="ChEBI" id="CHEBI:58405"/>
        <dbReference type="ChEBI" id="CHEBI:60033"/>
        <dbReference type="ChEBI" id="CHEBI:78435"/>
        <dbReference type="EC" id="2.4.99.28"/>
    </reaction>
</comment>
<keyword evidence="7" id="KW-0808">Transferase</keyword>
<dbReference type="AlphaFoldDB" id="A0A7C9KA35"/>
<feature type="compositionally biased region" description="Low complexity" evidence="15">
    <location>
        <begin position="651"/>
        <end position="670"/>
    </location>
</feature>
<evidence type="ECO:0000256" key="15">
    <source>
        <dbReference type="SAM" id="MobiDB-lite"/>
    </source>
</evidence>
<organism evidence="19">
    <name type="scientific">Muribaculaceae bacterium Z82</name>
    <dbReference type="NCBI Taxonomy" id="2304548"/>
    <lineage>
        <taxon>Bacteria</taxon>
        <taxon>Pseudomonadati</taxon>
        <taxon>Bacteroidota</taxon>
        <taxon>Bacteroidia</taxon>
        <taxon>Bacteroidales</taxon>
        <taxon>Muribaculaceae</taxon>
    </lineage>
</organism>
<evidence type="ECO:0000256" key="12">
    <source>
        <dbReference type="ARBA" id="ARBA00023316"/>
    </source>
</evidence>
<dbReference type="GO" id="GO:0008658">
    <property type="term" value="F:penicillin binding"/>
    <property type="evidence" value="ECO:0007669"/>
    <property type="project" value="InterPro"/>
</dbReference>
<dbReference type="Pfam" id="PF00905">
    <property type="entry name" value="Transpeptidase"/>
    <property type="match status" value="1"/>
</dbReference>
<dbReference type="GO" id="GO:0009002">
    <property type="term" value="F:serine-type D-Ala-D-Ala carboxypeptidase activity"/>
    <property type="evidence" value="ECO:0007669"/>
    <property type="project" value="UniProtKB-EC"/>
</dbReference>
<proteinExistence type="inferred from homology"/>
<dbReference type="Pfam" id="PF00912">
    <property type="entry name" value="Transgly"/>
    <property type="match status" value="1"/>
</dbReference>
<dbReference type="FunFam" id="1.10.3810.10:FF:000001">
    <property type="entry name" value="Penicillin-binding protein 1A"/>
    <property type="match status" value="1"/>
</dbReference>
<evidence type="ECO:0000256" key="3">
    <source>
        <dbReference type="ARBA" id="ARBA00007739"/>
    </source>
</evidence>
<evidence type="ECO:0000256" key="6">
    <source>
        <dbReference type="ARBA" id="ARBA00022676"/>
    </source>
</evidence>
<dbReference type="Gene3D" id="1.10.3810.10">
    <property type="entry name" value="Biosynthetic peptidoglycan transglycosylase-like"/>
    <property type="match status" value="1"/>
</dbReference>
<feature type="compositionally biased region" description="Pro residues" evidence="15">
    <location>
        <begin position="737"/>
        <end position="750"/>
    </location>
</feature>
<dbReference type="EMBL" id="QWKH01000011">
    <property type="protein sequence ID" value="NBI34013.1"/>
    <property type="molecule type" value="Genomic_DNA"/>
</dbReference>
<comment type="pathway">
    <text evidence="1">Cell wall biogenesis; peptidoglycan biosynthesis.</text>
</comment>
<keyword evidence="11" id="KW-0511">Multifunctional enzyme</keyword>
<sequence>MASRSIKNRPSIKKKHPFVAVLYVLTILFAVTVAGAVGVYALAASWIEGLDEIDVTRVEDMNTARPSEMYAADGTTLLARFQLESREPVGLSQISDYVKEGTVATEDERFYEHNGYDLKGIMRAAYVTLTGAGREGASTITQQFVRNTLLADEMNDISLKRKMREIYLAVKMEETYSKDSILLMYLNTINYGNGTYGIQAASQLYFSKNASDLTLAEAAALVGIPQSPTYNNPFYSMDNCIERRNLVLNRMCSNGYISVEERNAAQAEELVLNPSLPSTTGIMKYPYFTSYVRDLVSNNYQQIDLFTGGLRIITTLDVDTQEAAENAIRTKEESISPAIAGALVAIDPANGYVRALVGGKDFESSQTNLATGAGGGGGRPCGSSFKTFTLVAALEEGISPETIVDCTSPADIPETEYKDDKALKNIDNINYGYRSIKRAFAVSSNTGFVRLQEAIGRAKVLATAEKMGITSDLGAYASLTLGEQNVTMLEMADAYATLANGGIHYDAQPVYQIYDYQGNLVVDNSNPEGTRVLTQEVAHAAVEVMKTVVSTAEGTGRNASLPNGQPVAGKTGTSTDYYDITFCGITPQMSVAIWFGDPFNQEALPAHLGADDVFRTFMSAVLEGQAAQEFPTAKDPEYKKDYNNATYHVGTVTPQTQQPTATVPVTNDPAADPDDDPDDPDKNGEGNEGGENSNPSTNAPGNSGNGDNNGENPNQPGNSGDPGDTPPPSGGDDPGTSPDPGPTTPEPEPPASNGGDGSSED</sequence>
<dbReference type="InterPro" id="IPR023346">
    <property type="entry name" value="Lysozyme-like_dom_sf"/>
</dbReference>
<keyword evidence="6" id="KW-0328">Glycosyltransferase</keyword>
<evidence type="ECO:0000256" key="9">
    <source>
        <dbReference type="ARBA" id="ARBA00022960"/>
    </source>
</evidence>
<dbReference type="InterPro" id="IPR012338">
    <property type="entry name" value="Beta-lactam/transpept-like"/>
</dbReference>
<accession>A0A7C9KA35</accession>
<dbReference type="GO" id="GO:0006508">
    <property type="term" value="P:proteolysis"/>
    <property type="evidence" value="ECO:0007669"/>
    <property type="project" value="UniProtKB-KW"/>
</dbReference>
<evidence type="ECO:0000256" key="16">
    <source>
        <dbReference type="SAM" id="Phobius"/>
    </source>
</evidence>